<dbReference type="PANTHER" id="PTHR30136:SF34">
    <property type="entry name" value="TRANSCRIPTIONAL REGULATOR"/>
    <property type="match status" value="1"/>
</dbReference>
<dbReference type="Pfam" id="PF09339">
    <property type="entry name" value="HTH_IclR"/>
    <property type="match status" value="1"/>
</dbReference>
<evidence type="ECO:0000313" key="6">
    <source>
        <dbReference type="EMBL" id="NIH57969.1"/>
    </source>
</evidence>
<dbReference type="SMART" id="SM00346">
    <property type="entry name" value="HTH_ICLR"/>
    <property type="match status" value="1"/>
</dbReference>
<dbReference type="InterPro" id="IPR029016">
    <property type="entry name" value="GAF-like_dom_sf"/>
</dbReference>
<dbReference type="InterPro" id="IPR014757">
    <property type="entry name" value="Tscrpt_reg_IclR_C"/>
</dbReference>
<dbReference type="PANTHER" id="PTHR30136">
    <property type="entry name" value="HELIX-TURN-HELIX TRANSCRIPTIONAL REGULATOR, ICLR FAMILY"/>
    <property type="match status" value="1"/>
</dbReference>
<dbReference type="Gene3D" id="1.10.10.10">
    <property type="entry name" value="Winged helix-like DNA-binding domain superfamily/Winged helix DNA-binding domain"/>
    <property type="match status" value="1"/>
</dbReference>
<dbReference type="InterPro" id="IPR050707">
    <property type="entry name" value="HTH_MetabolicPath_Reg"/>
</dbReference>
<dbReference type="SUPFAM" id="SSF55781">
    <property type="entry name" value="GAF domain-like"/>
    <property type="match status" value="1"/>
</dbReference>
<dbReference type="InterPro" id="IPR036388">
    <property type="entry name" value="WH-like_DNA-bd_sf"/>
</dbReference>
<evidence type="ECO:0000313" key="7">
    <source>
        <dbReference type="Proteomes" id="UP000749311"/>
    </source>
</evidence>
<dbReference type="Gene3D" id="3.30.450.40">
    <property type="match status" value="1"/>
</dbReference>
<accession>A0ABX0SI00</accession>
<dbReference type="EMBL" id="JAAMOZ010000001">
    <property type="protein sequence ID" value="NIH57969.1"/>
    <property type="molecule type" value="Genomic_DNA"/>
</dbReference>
<keyword evidence="3" id="KW-0804">Transcription</keyword>
<evidence type="ECO:0000256" key="1">
    <source>
        <dbReference type="ARBA" id="ARBA00023015"/>
    </source>
</evidence>
<dbReference type="Pfam" id="PF01614">
    <property type="entry name" value="IclR_C"/>
    <property type="match status" value="1"/>
</dbReference>
<dbReference type="RefSeq" id="WP_167168522.1">
    <property type="nucleotide sequence ID" value="NZ_BAAAOO010000007.1"/>
</dbReference>
<feature type="domain" description="HTH iclR-type" evidence="4">
    <location>
        <begin position="6"/>
        <end position="66"/>
    </location>
</feature>
<gene>
    <name evidence="6" type="ORF">FB473_002614</name>
</gene>
<comment type="caution">
    <text evidence="6">The sequence shown here is derived from an EMBL/GenBank/DDBJ whole genome shotgun (WGS) entry which is preliminary data.</text>
</comment>
<dbReference type="InterPro" id="IPR005471">
    <property type="entry name" value="Tscrpt_reg_IclR_N"/>
</dbReference>
<protein>
    <submittedName>
        <fullName evidence="6">IclR family pca regulon transcriptional regulator</fullName>
    </submittedName>
</protein>
<dbReference type="Proteomes" id="UP000749311">
    <property type="component" value="Unassembled WGS sequence"/>
</dbReference>
<proteinExistence type="predicted"/>
<evidence type="ECO:0000259" key="5">
    <source>
        <dbReference type="PROSITE" id="PS51078"/>
    </source>
</evidence>
<keyword evidence="2" id="KW-0238">DNA-binding</keyword>
<reference evidence="6 7" key="1">
    <citation type="submission" date="2020-02" db="EMBL/GenBank/DDBJ databases">
        <title>Sequencing the genomes of 1000 actinobacteria strains.</title>
        <authorList>
            <person name="Klenk H.-P."/>
        </authorList>
    </citation>
    <scope>NUCLEOTIDE SEQUENCE [LARGE SCALE GENOMIC DNA]</scope>
    <source>
        <strain evidence="6 7">DSM 19609</strain>
    </source>
</reference>
<dbReference type="SUPFAM" id="SSF46785">
    <property type="entry name" value="Winged helix' DNA-binding domain"/>
    <property type="match status" value="1"/>
</dbReference>
<dbReference type="PROSITE" id="PS51078">
    <property type="entry name" value="ICLR_ED"/>
    <property type="match status" value="1"/>
</dbReference>
<organism evidence="6 7">
    <name type="scientific">Brooklawnia cerclae</name>
    <dbReference type="NCBI Taxonomy" id="349934"/>
    <lineage>
        <taxon>Bacteria</taxon>
        <taxon>Bacillati</taxon>
        <taxon>Actinomycetota</taxon>
        <taxon>Actinomycetes</taxon>
        <taxon>Propionibacteriales</taxon>
        <taxon>Propionibacteriaceae</taxon>
        <taxon>Brooklawnia</taxon>
    </lineage>
</organism>
<dbReference type="InterPro" id="IPR036390">
    <property type="entry name" value="WH_DNA-bd_sf"/>
</dbReference>
<sequence length="256" mass="27192">MTSSSMQTLARGLSVIRALNASDQPQALSEVADACGVPRAVARRILRSLETMGFATSRNRLWSLTPRALALADAYLESAILPGVALGPMRSLAGATHQSTSLAVRDGFEAVYVQRIPGRRIVHAVIRIGTRIPLHATAMGRVLLAGETEEAMRNLLEEMALRPLTGATRTSPDEIMAVVDDVRSQGFCVVRGEFEPELVTVAVPVLGPGGAVIAALNLPTPLTEFDESQVAEKVTALRATASEIGEAYTERVTPPG</sequence>
<name>A0ABX0SI00_9ACTN</name>
<dbReference type="PROSITE" id="PS51077">
    <property type="entry name" value="HTH_ICLR"/>
    <property type="match status" value="1"/>
</dbReference>
<feature type="domain" description="IclR-ED" evidence="5">
    <location>
        <begin position="67"/>
        <end position="250"/>
    </location>
</feature>
<keyword evidence="1" id="KW-0805">Transcription regulation</keyword>
<evidence type="ECO:0000256" key="3">
    <source>
        <dbReference type="ARBA" id="ARBA00023163"/>
    </source>
</evidence>
<evidence type="ECO:0000259" key="4">
    <source>
        <dbReference type="PROSITE" id="PS51077"/>
    </source>
</evidence>
<keyword evidence="7" id="KW-1185">Reference proteome</keyword>
<evidence type="ECO:0000256" key="2">
    <source>
        <dbReference type="ARBA" id="ARBA00023125"/>
    </source>
</evidence>